<reference evidence="1" key="1">
    <citation type="submission" date="2021-04" db="EMBL/GenBank/DDBJ databases">
        <title>Draft genome assembly of strain Phenylobacterium sp. 20VBR1 using MiniION and Illumina platforms.</title>
        <authorList>
            <person name="Thomas F.A."/>
            <person name="Krishnan K.P."/>
            <person name="Sinha R.K."/>
        </authorList>
    </citation>
    <scope>NUCLEOTIDE SEQUENCE</scope>
    <source>
        <strain evidence="1">20VBR1</strain>
    </source>
</reference>
<evidence type="ECO:0000313" key="1">
    <source>
        <dbReference type="EMBL" id="MBR7621861.1"/>
    </source>
</evidence>
<protein>
    <submittedName>
        <fullName evidence="1">DUF3168 domain-containing protein</fullName>
    </submittedName>
</protein>
<evidence type="ECO:0000313" key="2">
    <source>
        <dbReference type="Proteomes" id="UP000622580"/>
    </source>
</evidence>
<proteinExistence type="predicted"/>
<dbReference type="Proteomes" id="UP000622580">
    <property type="component" value="Unassembled WGS sequence"/>
</dbReference>
<accession>A0A941D4C8</accession>
<dbReference type="AlphaFoldDB" id="A0A941D4C8"/>
<name>A0A941D4C8_9CAUL</name>
<organism evidence="1 2">
    <name type="scientific">Phenylobacterium glaciei</name>
    <dbReference type="NCBI Taxonomy" id="2803784"/>
    <lineage>
        <taxon>Bacteria</taxon>
        <taxon>Pseudomonadati</taxon>
        <taxon>Pseudomonadota</taxon>
        <taxon>Alphaproteobacteria</taxon>
        <taxon>Caulobacterales</taxon>
        <taxon>Caulobacteraceae</taxon>
        <taxon>Phenylobacterium</taxon>
    </lineage>
</organism>
<dbReference type="EMBL" id="JAGSGD010000003">
    <property type="protein sequence ID" value="MBR7621861.1"/>
    <property type="molecule type" value="Genomic_DNA"/>
</dbReference>
<keyword evidence="2" id="KW-1185">Reference proteome</keyword>
<dbReference type="RefSeq" id="WP_215343373.1">
    <property type="nucleotide sequence ID" value="NZ_JAGSGD010000003.1"/>
</dbReference>
<dbReference type="InterPro" id="IPR021508">
    <property type="entry name" value="Gp17-like"/>
</dbReference>
<comment type="caution">
    <text evidence="1">The sequence shown here is derived from an EMBL/GenBank/DDBJ whole genome shotgun (WGS) entry which is preliminary data.</text>
</comment>
<gene>
    <name evidence="1" type="ORF">JKL49_20890</name>
</gene>
<dbReference type="Pfam" id="PF11367">
    <property type="entry name" value="Tail_completion_gp17"/>
    <property type="match status" value="1"/>
</dbReference>
<sequence length="135" mass="14279">MEKALRAALLANVGVAAIINVPEAIAWGRLPQGQDLPYIALNRLDGGYSYTQAGRVATITPLVQIDCWAASYDGATRLAAAVKAAIDTLTAAPWQGVFLIDERADDEAGDGPDAAGSTDFYRTSLDVRVTWSPTV</sequence>